<name>A0A2U3K409_9FIRM</name>
<gene>
    <name evidence="1" type="ORF">SBF1_1300002</name>
</gene>
<accession>A0A2U3K409</accession>
<dbReference type="EMBL" id="OMOF01000036">
    <property type="protein sequence ID" value="SPF34383.1"/>
    <property type="molecule type" value="Genomic_DNA"/>
</dbReference>
<sequence length="40" mass="4949">MKYRSSKYLELEEQSNEYEVSGWAFVYLYPNIFSREYKSN</sequence>
<evidence type="ECO:0000313" key="2">
    <source>
        <dbReference type="Proteomes" id="UP000238916"/>
    </source>
</evidence>
<protein>
    <submittedName>
        <fullName evidence="1">Uncharacterized protein</fullName>
    </submittedName>
</protein>
<proteinExistence type="predicted"/>
<dbReference type="AlphaFoldDB" id="A0A2U3K409"/>
<evidence type="ECO:0000313" key="1">
    <source>
        <dbReference type="EMBL" id="SPF34383.1"/>
    </source>
</evidence>
<dbReference type="Proteomes" id="UP000238916">
    <property type="component" value="Unassembled WGS sequence"/>
</dbReference>
<organism evidence="1 2">
    <name type="scientific">Candidatus Desulfosporosinus infrequens</name>
    <dbReference type="NCBI Taxonomy" id="2043169"/>
    <lineage>
        <taxon>Bacteria</taxon>
        <taxon>Bacillati</taxon>
        <taxon>Bacillota</taxon>
        <taxon>Clostridia</taxon>
        <taxon>Eubacteriales</taxon>
        <taxon>Desulfitobacteriaceae</taxon>
        <taxon>Desulfosporosinus</taxon>
    </lineage>
</organism>
<reference evidence="2" key="1">
    <citation type="submission" date="2018-02" db="EMBL/GenBank/DDBJ databases">
        <authorList>
            <person name="Hausmann B."/>
        </authorList>
    </citation>
    <scope>NUCLEOTIDE SEQUENCE [LARGE SCALE GENOMIC DNA]</scope>
    <source>
        <strain evidence="2">Peat soil MAG SbF1</strain>
    </source>
</reference>